<keyword evidence="3" id="KW-1185">Reference proteome</keyword>
<dbReference type="SUPFAM" id="SSF54909">
    <property type="entry name" value="Dimeric alpha+beta barrel"/>
    <property type="match status" value="1"/>
</dbReference>
<organism evidence="2 3">
    <name type="scientific">Psychromarinibacter halotolerans</name>
    <dbReference type="NCBI Taxonomy" id="1775175"/>
    <lineage>
        <taxon>Bacteria</taxon>
        <taxon>Pseudomonadati</taxon>
        <taxon>Pseudomonadota</taxon>
        <taxon>Alphaproteobacteria</taxon>
        <taxon>Rhodobacterales</taxon>
        <taxon>Paracoccaceae</taxon>
        <taxon>Psychromarinibacter</taxon>
    </lineage>
</organism>
<dbReference type="Pfam" id="PF03992">
    <property type="entry name" value="ABM"/>
    <property type="match status" value="1"/>
</dbReference>
<accession>A0ABV7GJ24</accession>
<evidence type="ECO:0000313" key="3">
    <source>
        <dbReference type="Proteomes" id="UP001595632"/>
    </source>
</evidence>
<keyword evidence="2" id="KW-0560">Oxidoreductase</keyword>
<dbReference type="EC" id="1.-.-.-" evidence="2"/>
<keyword evidence="2" id="KW-0503">Monooxygenase</keyword>
<proteinExistence type="predicted"/>
<dbReference type="GO" id="GO:0004497">
    <property type="term" value="F:monooxygenase activity"/>
    <property type="evidence" value="ECO:0007669"/>
    <property type="project" value="UniProtKB-KW"/>
</dbReference>
<gene>
    <name evidence="2" type="ORF">ACFOGP_02565</name>
</gene>
<name>A0ABV7GJ24_9RHOB</name>
<dbReference type="RefSeq" id="WP_275632173.1">
    <property type="nucleotide sequence ID" value="NZ_JARGYD010000002.1"/>
</dbReference>
<comment type="caution">
    <text evidence="2">The sequence shown here is derived from an EMBL/GenBank/DDBJ whole genome shotgun (WGS) entry which is preliminary data.</text>
</comment>
<dbReference type="InterPro" id="IPR011008">
    <property type="entry name" value="Dimeric_a/b-barrel"/>
</dbReference>
<dbReference type="Proteomes" id="UP001595632">
    <property type="component" value="Unassembled WGS sequence"/>
</dbReference>
<sequence>MFGLIGKITAESGRRAELAAYLHDGSRDLPGCLSYVVALDSQDPDVIWVTEVWEDAEAHKASLRLPSVQKAITKGRPLIAGFETVATTDPLPGLR</sequence>
<evidence type="ECO:0000259" key="1">
    <source>
        <dbReference type="PROSITE" id="PS51725"/>
    </source>
</evidence>
<evidence type="ECO:0000313" key="2">
    <source>
        <dbReference type="EMBL" id="MFC3141569.1"/>
    </source>
</evidence>
<dbReference type="InterPro" id="IPR007138">
    <property type="entry name" value="ABM_dom"/>
</dbReference>
<dbReference type="Gene3D" id="3.30.70.100">
    <property type="match status" value="1"/>
</dbReference>
<feature type="domain" description="ABM" evidence="1">
    <location>
        <begin position="2"/>
        <end position="87"/>
    </location>
</feature>
<protein>
    <submittedName>
        <fullName evidence="2">Quinol monooxygenase</fullName>
        <ecNumber evidence="2">1.-.-.-</ecNumber>
    </submittedName>
</protein>
<dbReference type="PROSITE" id="PS51725">
    <property type="entry name" value="ABM"/>
    <property type="match status" value="1"/>
</dbReference>
<reference evidence="3" key="1">
    <citation type="journal article" date="2019" name="Int. J. Syst. Evol. Microbiol.">
        <title>The Global Catalogue of Microorganisms (GCM) 10K type strain sequencing project: providing services to taxonomists for standard genome sequencing and annotation.</title>
        <authorList>
            <consortium name="The Broad Institute Genomics Platform"/>
            <consortium name="The Broad Institute Genome Sequencing Center for Infectious Disease"/>
            <person name="Wu L."/>
            <person name="Ma J."/>
        </authorList>
    </citation>
    <scope>NUCLEOTIDE SEQUENCE [LARGE SCALE GENOMIC DNA]</scope>
    <source>
        <strain evidence="3">KCTC 52366</strain>
    </source>
</reference>
<dbReference type="EMBL" id="JBHRTB010000010">
    <property type="protein sequence ID" value="MFC3141569.1"/>
    <property type="molecule type" value="Genomic_DNA"/>
</dbReference>